<feature type="compositionally biased region" description="Basic and acidic residues" evidence="1">
    <location>
        <begin position="912"/>
        <end position="924"/>
    </location>
</feature>
<dbReference type="AlphaFoldDB" id="A0A8J8T818"/>
<evidence type="ECO:0000313" key="3">
    <source>
        <dbReference type="Proteomes" id="UP000785679"/>
    </source>
</evidence>
<dbReference type="Proteomes" id="UP000785679">
    <property type="component" value="Unassembled WGS sequence"/>
</dbReference>
<feature type="compositionally biased region" description="Polar residues" evidence="1">
    <location>
        <begin position="20"/>
        <end position="44"/>
    </location>
</feature>
<feature type="compositionally biased region" description="Polar residues" evidence="1">
    <location>
        <begin position="735"/>
        <end position="749"/>
    </location>
</feature>
<reference evidence="2" key="1">
    <citation type="submission" date="2019-06" db="EMBL/GenBank/DDBJ databases">
        <authorList>
            <person name="Zheng W."/>
        </authorList>
    </citation>
    <scope>NUCLEOTIDE SEQUENCE</scope>
    <source>
        <strain evidence="2">QDHG01</strain>
    </source>
</reference>
<feature type="region of interest" description="Disordered" evidence="1">
    <location>
        <begin position="360"/>
        <end position="404"/>
    </location>
</feature>
<evidence type="ECO:0000313" key="2">
    <source>
        <dbReference type="EMBL" id="TNV85115.1"/>
    </source>
</evidence>
<proteinExistence type="predicted"/>
<keyword evidence="3" id="KW-1185">Reference proteome</keyword>
<feature type="region of interest" description="Disordered" evidence="1">
    <location>
        <begin position="735"/>
        <end position="757"/>
    </location>
</feature>
<evidence type="ECO:0000256" key="1">
    <source>
        <dbReference type="SAM" id="MobiDB-lite"/>
    </source>
</evidence>
<feature type="compositionally biased region" description="Polar residues" evidence="1">
    <location>
        <begin position="514"/>
        <end position="585"/>
    </location>
</feature>
<dbReference type="EMBL" id="RRYP01002134">
    <property type="protein sequence ID" value="TNV85115.1"/>
    <property type="molecule type" value="Genomic_DNA"/>
</dbReference>
<feature type="compositionally biased region" description="Gly residues" evidence="1">
    <location>
        <begin position="890"/>
        <end position="899"/>
    </location>
</feature>
<accession>A0A8J8T818</accession>
<comment type="caution">
    <text evidence="2">The sequence shown here is derived from an EMBL/GenBank/DDBJ whole genome shotgun (WGS) entry which is preliminary data.</text>
</comment>
<protein>
    <submittedName>
        <fullName evidence="2">Uncharacterized protein</fullName>
    </submittedName>
</protein>
<feature type="compositionally biased region" description="Polar residues" evidence="1">
    <location>
        <begin position="381"/>
        <end position="404"/>
    </location>
</feature>
<organism evidence="2 3">
    <name type="scientific">Halteria grandinella</name>
    <dbReference type="NCBI Taxonomy" id="5974"/>
    <lineage>
        <taxon>Eukaryota</taxon>
        <taxon>Sar</taxon>
        <taxon>Alveolata</taxon>
        <taxon>Ciliophora</taxon>
        <taxon>Intramacronucleata</taxon>
        <taxon>Spirotrichea</taxon>
        <taxon>Stichotrichia</taxon>
        <taxon>Sporadotrichida</taxon>
        <taxon>Halteriidae</taxon>
        <taxon>Halteria</taxon>
    </lineage>
</organism>
<feature type="compositionally biased region" description="Low complexity" evidence="1">
    <location>
        <begin position="368"/>
        <end position="380"/>
    </location>
</feature>
<gene>
    <name evidence="2" type="ORF">FGO68_gene10542</name>
</gene>
<feature type="compositionally biased region" description="Polar residues" evidence="1">
    <location>
        <begin position="864"/>
        <end position="874"/>
    </location>
</feature>
<feature type="compositionally biased region" description="Polar residues" evidence="1">
    <location>
        <begin position="494"/>
        <end position="505"/>
    </location>
</feature>
<feature type="region of interest" description="Disordered" evidence="1">
    <location>
        <begin position="864"/>
        <end position="937"/>
    </location>
</feature>
<feature type="compositionally biased region" description="Basic and acidic residues" evidence="1">
    <location>
        <begin position="646"/>
        <end position="672"/>
    </location>
</feature>
<feature type="compositionally biased region" description="Basic and acidic residues" evidence="1">
    <location>
        <begin position="602"/>
        <end position="615"/>
    </location>
</feature>
<feature type="compositionally biased region" description="Low complexity" evidence="1">
    <location>
        <begin position="616"/>
        <end position="629"/>
    </location>
</feature>
<name>A0A8J8T818_HALGN</name>
<feature type="region of interest" description="Disordered" evidence="1">
    <location>
        <begin position="602"/>
        <end position="693"/>
    </location>
</feature>
<sequence>MKATKNNHLGSDRGQPMGDSPTTTSKDGGQILTGSTNLTMGSTTQRQQQIVQRYRRESQQFQLGAPPHTNLTIALTHRGDGGRRHSGYEMPTIYSPQATAGASAIAQNNHLRASGDGGLFAAQNSHPPAYNQQLMQHGPLSQRAGAGPVLGVGTGLSGGQNNQYLTVNPIGASKHAKRLSMQNESLGLHLQILEERLSGSPSKKGSPTNSSSGGGIGATVSGGGGVQKTGTFTIKKYAKKNQQANANILRLPSLTHRLSNAGQIIAGGGGPGQQLEIPSVLGQANLSTGTSPRGVEMTTRGPILQKSITITSQSSNNQNASGNSSLQQPNFYQKQMTLGIPSGGVQRSRQQKITMSTFNDIHHPNQYSSNHSANSNKASSIDSGSNQVSGSTNGGSTIHPGNNLMVPQQTNFLQVNSQKSSSKNTPRKQSFLVINSSNINYHSPNKGLSNNASPRYSVQFNQSSSLMHNLQVAVNGFIRRSSYNSNNGSGAGGVQQQHSGNNGSANMKIGGISGNTSGQGQVYGSSLQSNENHGRNMSGQTQFSLMPAPNQSQQQHYMGNSSPGINGQTVASSNQGPFLRSQRTGVNPPKISIEVVSLEKTSTFREAKKPKDALRESSNSPLSRSAASNHNDDALSANSIRASPRYGKEDIPAMRGNDRYQDPQSGAKERFNDQSNKLTIRGIGSGQKTANSRRGSKIIPISVVDLMAQLETQQHPVNAQVDAPTDIKIPEVRANSSNKQKIQIRSNRGPNIPEDEDARDSFFKEMEARIITYLKENHAEPCTLEQMEHRKLMNSRKNFTLKLESRLKPKPVSEVPEGGTSKSANVAVGMGQPAGVKGNHDFESGFDQSTASNVTQLLNGGLAQTQRNETQPSISGGGAGPSQFKTGRPTLGGGVGFLGTGAASKKKSTGLLERRMQNIKKAEESEGVPEANADQEQ</sequence>
<feature type="region of interest" description="Disordered" evidence="1">
    <location>
        <begin position="1"/>
        <end position="47"/>
    </location>
</feature>
<feature type="compositionally biased region" description="Polar residues" evidence="1">
    <location>
        <begin position="199"/>
        <end position="209"/>
    </location>
</feature>
<feature type="region of interest" description="Disordered" evidence="1">
    <location>
        <begin position="487"/>
        <end position="586"/>
    </location>
</feature>
<feature type="region of interest" description="Disordered" evidence="1">
    <location>
        <begin position="198"/>
        <end position="222"/>
    </location>
</feature>
<feature type="compositionally biased region" description="Gly residues" evidence="1">
    <location>
        <begin position="212"/>
        <end position="222"/>
    </location>
</feature>